<accession>A0A090RZ84</accession>
<organism evidence="1 2">
    <name type="scientific">Vibrio maritimus</name>
    <dbReference type="NCBI Taxonomy" id="990268"/>
    <lineage>
        <taxon>Bacteria</taxon>
        <taxon>Pseudomonadati</taxon>
        <taxon>Pseudomonadota</taxon>
        <taxon>Gammaproteobacteria</taxon>
        <taxon>Vibrionales</taxon>
        <taxon>Vibrionaceae</taxon>
        <taxon>Vibrio</taxon>
    </lineage>
</organism>
<dbReference type="AlphaFoldDB" id="A0A090RZ84"/>
<gene>
    <name evidence="1" type="ORF">JCM19235_4063</name>
</gene>
<reference evidence="1 2" key="1">
    <citation type="submission" date="2014-09" db="EMBL/GenBank/DDBJ databases">
        <title>Vibrio maritimus JCM 19235. (C45) whole genome shotgun sequence.</title>
        <authorList>
            <person name="Sawabe T."/>
            <person name="Meirelles P."/>
            <person name="Nakanishi M."/>
            <person name="Sayaka M."/>
            <person name="Hattori M."/>
            <person name="Ohkuma M."/>
        </authorList>
    </citation>
    <scope>NUCLEOTIDE SEQUENCE [LARGE SCALE GENOMIC DNA]</scope>
    <source>
        <strain evidence="2">JCM19235</strain>
    </source>
</reference>
<evidence type="ECO:0000313" key="1">
    <source>
        <dbReference type="EMBL" id="GAL19863.1"/>
    </source>
</evidence>
<name>A0A090RZ84_9VIBR</name>
<protein>
    <submittedName>
        <fullName evidence="1">Uncharacterized protein</fullName>
    </submittedName>
</protein>
<evidence type="ECO:0000313" key="2">
    <source>
        <dbReference type="Proteomes" id="UP000029228"/>
    </source>
</evidence>
<comment type="caution">
    <text evidence="1">The sequence shown here is derived from an EMBL/GenBank/DDBJ whole genome shotgun (WGS) entry which is preliminary data.</text>
</comment>
<sequence>MFTICVEQSFLRRKNTFQPLNTYHYSSAIYYSFIARNYITDNNAS</sequence>
<proteinExistence type="predicted"/>
<keyword evidence="2" id="KW-1185">Reference proteome</keyword>
<dbReference type="Proteomes" id="UP000029228">
    <property type="component" value="Unassembled WGS sequence"/>
</dbReference>
<dbReference type="STRING" id="990268.JCM19235_4063"/>
<reference evidence="1 2" key="2">
    <citation type="submission" date="2014-09" db="EMBL/GenBank/DDBJ databases">
        <authorList>
            <consortium name="NBRP consortium"/>
            <person name="Sawabe T."/>
            <person name="Meirelles P."/>
            <person name="Nakanishi M."/>
            <person name="Sayaka M."/>
            <person name="Hattori M."/>
            <person name="Ohkuma M."/>
        </authorList>
    </citation>
    <scope>NUCLEOTIDE SEQUENCE [LARGE SCALE GENOMIC DNA]</scope>
    <source>
        <strain evidence="2">JCM19235</strain>
    </source>
</reference>
<dbReference type="EMBL" id="BBMR01000005">
    <property type="protein sequence ID" value="GAL19863.1"/>
    <property type="molecule type" value="Genomic_DNA"/>
</dbReference>